<dbReference type="PROSITE" id="PS50943">
    <property type="entry name" value="HTH_CROC1"/>
    <property type="match status" value="1"/>
</dbReference>
<accession>A0A9E2BHF3</accession>
<dbReference type="Proteomes" id="UP000811545">
    <property type="component" value="Unassembled WGS sequence"/>
</dbReference>
<dbReference type="Pfam" id="PF01381">
    <property type="entry name" value="HTH_3"/>
    <property type="match status" value="1"/>
</dbReference>
<feature type="domain" description="HTH cro/C1-type" evidence="1">
    <location>
        <begin position="27"/>
        <end position="57"/>
    </location>
</feature>
<organism evidence="2 3">
    <name type="scientific">Psychracetigena formicireducens</name>
    <dbReference type="NCBI Taxonomy" id="2986056"/>
    <lineage>
        <taxon>Bacteria</taxon>
        <taxon>Bacillati</taxon>
        <taxon>Candidatus Lithacetigenota</taxon>
        <taxon>Candidatus Psychracetigena</taxon>
    </lineage>
</organism>
<protein>
    <recommendedName>
        <fullName evidence="1">HTH cro/C1-type domain-containing protein</fullName>
    </recommendedName>
</protein>
<dbReference type="InterPro" id="IPR010982">
    <property type="entry name" value="Lambda_DNA-bd_dom_sf"/>
</dbReference>
<dbReference type="EMBL" id="QLTW01000133">
    <property type="protein sequence ID" value="MBT9145636.1"/>
    <property type="molecule type" value="Genomic_DNA"/>
</dbReference>
<comment type="caution">
    <text evidence="2">The sequence shown here is derived from an EMBL/GenBank/DDBJ whole genome shotgun (WGS) entry which is preliminary data.</text>
</comment>
<gene>
    <name evidence="2" type="ORF">DDT42_01510</name>
</gene>
<dbReference type="InterPro" id="IPR001387">
    <property type="entry name" value="Cro/C1-type_HTH"/>
</dbReference>
<reference evidence="2 3" key="1">
    <citation type="journal article" date="2021" name="bioRxiv">
        <title>Unique metabolic strategies in Hadean analogues reveal hints for primordial physiology.</title>
        <authorList>
            <person name="Nobu M.K."/>
            <person name="Nakai R."/>
            <person name="Tamazawa S."/>
            <person name="Mori H."/>
            <person name="Toyoda A."/>
            <person name="Ijiri A."/>
            <person name="Suzuki S."/>
            <person name="Kurokawa K."/>
            <person name="Kamagata Y."/>
            <person name="Tamaki H."/>
        </authorList>
    </citation>
    <scope>NUCLEOTIDE SEQUENCE [LARGE SCALE GENOMIC DNA]</scope>
    <source>
        <strain evidence="2">BS525</strain>
    </source>
</reference>
<name>A0A9E2BHF3_PSYF1</name>
<evidence type="ECO:0000313" key="3">
    <source>
        <dbReference type="Proteomes" id="UP000811545"/>
    </source>
</evidence>
<dbReference type="AlphaFoldDB" id="A0A9E2BHF3"/>
<dbReference type="SUPFAM" id="SSF47413">
    <property type="entry name" value="lambda repressor-like DNA-binding domains"/>
    <property type="match status" value="1"/>
</dbReference>
<evidence type="ECO:0000259" key="1">
    <source>
        <dbReference type="PROSITE" id="PS50943"/>
    </source>
</evidence>
<evidence type="ECO:0000313" key="2">
    <source>
        <dbReference type="EMBL" id="MBT9145636.1"/>
    </source>
</evidence>
<dbReference type="Gene3D" id="1.10.260.40">
    <property type="entry name" value="lambda repressor-like DNA-binding domains"/>
    <property type="match status" value="1"/>
</dbReference>
<proteinExistence type="predicted"/>
<sequence>MMSTIYLHNIILINAISKVISQVGGNLKNLKKLKGLSQDRFSKLADISYNTVIKMESSGINHPSIDRLQNYPKPLV</sequence>
<dbReference type="GO" id="GO:0003677">
    <property type="term" value="F:DNA binding"/>
    <property type="evidence" value="ECO:0007669"/>
    <property type="project" value="InterPro"/>
</dbReference>